<keyword evidence="3" id="KW-0406">Ion transport</keyword>
<reference evidence="6 8" key="1">
    <citation type="submission" date="2023-07" db="EMBL/GenBank/DDBJ databases">
        <title>Unpublished Manusciprt.</title>
        <authorList>
            <person name="Aydin F."/>
            <person name="Tarhane S."/>
            <person name="Saticioglu I.B."/>
            <person name="Karakaya E."/>
            <person name="Abay S."/>
            <person name="Guran O."/>
            <person name="Bozkurt E."/>
            <person name="Uzum N."/>
            <person name="Olgun K."/>
            <person name="Jablonski D."/>
        </authorList>
    </citation>
    <scope>NUCLEOTIDE SEQUENCE</scope>
    <source>
        <strain evidence="8">faydin-H75</strain>
        <strain evidence="6">Faydin-H76</strain>
    </source>
</reference>
<evidence type="ECO:0000256" key="3">
    <source>
        <dbReference type="ARBA" id="ARBA00023065"/>
    </source>
</evidence>
<dbReference type="GO" id="GO:0005886">
    <property type="term" value="C:plasma membrane"/>
    <property type="evidence" value="ECO:0007669"/>
    <property type="project" value="TreeGrafter"/>
</dbReference>
<feature type="domain" description="RCK N-terminal" evidence="4">
    <location>
        <begin position="2"/>
        <end position="111"/>
    </location>
</feature>
<keyword evidence="1" id="KW-0813">Transport</keyword>
<proteinExistence type="predicted"/>
<dbReference type="SUPFAM" id="SSF51735">
    <property type="entry name" value="NAD(P)-binding Rossmann-fold domains"/>
    <property type="match status" value="1"/>
</dbReference>
<dbReference type="GO" id="GO:0015297">
    <property type="term" value="F:antiporter activity"/>
    <property type="evidence" value="ECO:0007669"/>
    <property type="project" value="UniProtKB-KW"/>
</dbReference>
<comment type="caution">
    <text evidence="6">The sequence shown here is derived from an EMBL/GenBank/DDBJ whole genome shotgun (WGS) entry which is preliminary data.</text>
</comment>
<dbReference type="Pfam" id="PF02254">
    <property type="entry name" value="TrkA_N"/>
    <property type="match status" value="1"/>
</dbReference>
<dbReference type="GO" id="GO:0006813">
    <property type="term" value="P:potassium ion transport"/>
    <property type="evidence" value="ECO:0007669"/>
    <property type="project" value="InterPro"/>
</dbReference>
<protein>
    <submittedName>
        <fullName evidence="6">NAD-binding protein</fullName>
    </submittedName>
</protein>
<keyword evidence="8" id="KW-1185">Reference proteome</keyword>
<dbReference type="EMBL" id="JAUPEV010000003">
    <property type="protein sequence ID" value="MDO7252860.1"/>
    <property type="molecule type" value="Genomic_DNA"/>
</dbReference>
<dbReference type="PANTHER" id="PTHR46157:SF4">
    <property type="entry name" value="K(+) EFFLUX ANTIPORTER 3, CHLOROPLASTIC"/>
    <property type="match status" value="1"/>
</dbReference>
<dbReference type="Proteomes" id="UP001177258">
    <property type="component" value="Unassembled WGS sequence"/>
</dbReference>
<evidence type="ECO:0000256" key="2">
    <source>
        <dbReference type="ARBA" id="ARBA00022449"/>
    </source>
</evidence>
<dbReference type="InterPro" id="IPR036291">
    <property type="entry name" value="NAD(P)-bd_dom_sf"/>
</dbReference>
<gene>
    <name evidence="5" type="ORF">Q5I04_02890</name>
    <name evidence="6" type="ORF">Q5I06_03820</name>
</gene>
<evidence type="ECO:0000313" key="8">
    <source>
        <dbReference type="Proteomes" id="UP001240777"/>
    </source>
</evidence>
<reference evidence="5 7" key="3">
    <citation type="journal article" date="2024" name="Syst. Appl. Microbiol.">
        <title>Helicobacter cappadocius sp. nov., from lizards: The first psychrotrophic Helicobacter species.</title>
        <authorList>
            <person name="Aydin F."/>
            <person name="Tarhane S."/>
            <person name="Karakaya E."/>
            <person name="Abay S."/>
            <person name="Kayman T."/>
            <person name="Guran O."/>
            <person name="Bozkurt E."/>
            <person name="Uzum N."/>
            <person name="Avci A."/>
            <person name="Olgun K."/>
            <person name="Jablonski D."/>
            <person name="Guran C."/>
            <person name="Burcin Saticioglu I."/>
        </authorList>
    </citation>
    <scope>NUCLEOTIDE SEQUENCE [LARGE SCALE GENOMIC DNA]</scope>
    <source>
        <strain evidence="5">Faydin-H75</strain>
        <strain evidence="7">faydin-H76</strain>
    </source>
</reference>
<keyword evidence="2" id="KW-0050">Antiport</keyword>
<reference evidence="5" key="2">
    <citation type="submission" date="2023-07" db="EMBL/GenBank/DDBJ databases">
        <authorList>
            <person name="Aydin F."/>
            <person name="Tarhane S."/>
            <person name="Saticioglu I.B."/>
            <person name="Karakaya E."/>
            <person name="Abay S."/>
            <person name="Guran O."/>
            <person name="Bozkurt E."/>
            <person name="Uzum N."/>
            <person name="Olgun K."/>
            <person name="Jablonski D."/>
        </authorList>
    </citation>
    <scope>NUCLEOTIDE SEQUENCE</scope>
    <source>
        <strain evidence="5">Faydin-H75</strain>
    </source>
</reference>
<dbReference type="Proteomes" id="UP001240777">
    <property type="component" value="Unassembled WGS sequence"/>
</dbReference>
<evidence type="ECO:0000256" key="1">
    <source>
        <dbReference type="ARBA" id="ARBA00022448"/>
    </source>
</evidence>
<sequence length="137" mass="15294">MVGYGTYGVEVVNILKQNKARYVALDYNITQVEKGEKANDNVIFGNITQENFLEKLKLDLAKCVIITVDNTSIIKVICDRILDIAPNANIIAKVDSKAEEEELEKLKINSINSKTEIAVLLASYAFSDFSKPCHIKK</sequence>
<evidence type="ECO:0000259" key="4">
    <source>
        <dbReference type="Pfam" id="PF02254"/>
    </source>
</evidence>
<organism evidence="6 7">
    <name type="scientific">Helicobacter cappadocius</name>
    <dbReference type="NCBI Taxonomy" id="3063998"/>
    <lineage>
        <taxon>Bacteria</taxon>
        <taxon>Pseudomonadati</taxon>
        <taxon>Campylobacterota</taxon>
        <taxon>Epsilonproteobacteria</taxon>
        <taxon>Campylobacterales</taxon>
        <taxon>Helicobacteraceae</taxon>
        <taxon>Helicobacter</taxon>
    </lineage>
</organism>
<evidence type="ECO:0000313" key="6">
    <source>
        <dbReference type="EMBL" id="MDP2538903.1"/>
    </source>
</evidence>
<accession>A0AA90Q2B9</accession>
<dbReference type="PANTHER" id="PTHR46157">
    <property type="entry name" value="K(+) EFFLUX ANTIPORTER 3, CHLOROPLASTIC"/>
    <property type="match status" value="1"/>
</dbReference>
<evidence type="ECO:0000313" key="5">
    <source>
        <dbReference type="EMBL" id="MDO7252860.1"/>
    </source>
</evidence>
<dbReference type="EMBL" id="JAUYZK010000004">
    <property type="protein sequence ID" value="MDP2538903.1"/>
    <property type="molecule type" value="Genomic_DNA"/>
</dbReference>
<evidence type="ECO:0000313" key="7">
    <source>
        <dbReference type="Proteomes" id="UP001177258"/>
    </source>
</evidence>
<dbReference type="InterPro" id="IPR003148">
    <property type="entry name" value="RCK_N"/>
</dbReference>
<dbReference type="Gene3D" id="3.40.50.720">
    <property type="entry name" value="NAD(P)-binding Rossmann-like Domain"/>
    <property type="match status" value="1"/>
</dbReference>
<name>A0AA90Q2B9_9HELI</name>
<dbReference type="AlphaFoldDB" id="A0AA90Q2B9"/>